<comment type="similarity">
    <text evidence="2">Belongs to the metallo-beta-lactamase superfamily.</text>
</comment>
<keyword evidence="8" id="KW-1185">Reference proteome</keyword>
<organism evidence="7 8">
    <name type="scientific">Sphingobium psychrophilum</name>
    <dbReference type="NCBI Taxonomy" id="2728834"/>
    <lineage>
        <taxon>Bacteria</taxon>
        <taxon>Pseudomonadati</taxon>
        <taxon>Pseudomonadota</taxon>
        <taxon>Alphaproteobacteria</taxon>
        <taxon>Sphingomonadales</taxon>
        <taxon>Sphingomonadaceae</taxon>
        <taxon>Sphingobium</taxon>
    </lineage>
</organism>
<evidence type="ECO:0000313" key="7">
    <source>
        <dbReference type="EMBL" id="NML12355.1"/>
    </source>
</evidence>
<dbReference type="GO" id="GO:0046872">
    <property type="term" value="F:metal ion binding"/>
    <property type="evidence" value="ECO:0007669"/>
    <property type="project" value="UniProtKB-KW"/>
</dbReference>
<dbReference type="Pfam" id="PF00753">
    <property type="entry name" value="Lactamase_B"/>
    <property type="match status" value="1"/>
</dbReference>
<dbReference type="InterPro" id="IPR036866">
    <property type="entry name" value="RibonucZ/Hydroxyglut_hydro"/>
</dbReference>
<evidence type="ECO:0000259" key="6">
    <source>
        <dbReference type="SMART" id="SM00849"/>
    </source>
</evidence>
<accession>A0A7X9ZTN9</accession>
<dbReference type="AlphaFoldDB" id="A0A7X9ZTN9"/>
<feature type="domain" description="Metallo-beta-lactamase" evidence="6">
    <location>
        <begin position="45"/>
        <end position="245"/>
    </location>
</feature>
<dbReference type="PANTHER" id="PTHR42978:SF2">
    <property type="entry name" value="102 KBASES UNSTABLE REGION: FROM 1 TO 119443"/>
    <property type="match status" value="1"/>
</dbReference>
<dbReference type="CDD" id="cd07729">
    <property type="entry name" value="AHL_lactonase_MBL-fold"/>
    <property type="match status" value="1"/>
</dbReference>
<dbReference type="InterPro" id="IPR051013">
    <property type="entry name" value="MBL_superfamily_lactonases"/>
</dbReference>
<keyword evidence="5" id="KW-0862">Zinc</keyword>
<dbReference type="GO" id="GO:0016787">
    <property type="term" value="F:hydrolase activity"/>
    <property type="evidence" value="ECO:0007669"/>
    <property type="project" value="UniProtKB-KW"/>
</dbReference>
<sequence length="260" mass="28622">MSAVEIPTAPRKPGDGVRLFGFTVGHVNMPIGFFLDGEPGEMRAPVTAFLIDHPKGLVLFDTGLGPRFVRPRGTQPDSFIDLEQGDTIDERLNAIGVDPAAIRWIITSHLHTDHAGGNAYFPNATVIVQEREYDHAFHNITDDPIYEISEYDLGQPFLKIHGEHDLFADGTIVIFPTLGHTPGHQSAKIRTDGGDIVLTGDCCSLKRSLDEFRLPNHCHDADQFLTSLKLLSSLERKGARVFPSHDPDFWATIPKVGPIG</sequence>
<dbReference type="SUPFAM" id="SSF56281">
    <property type="entry name" value="Metallo-hydrolase/oxidoreductase"/>
    <property type="match status" value="1"/>
</dbReference>
<keyword evidence="4" id="KW-0378">Hydrolase</keyword>
<evidence type="ECO:0000256" key="3">
    <source>
        <dbReference type="ARBA" id="ARBA00022723"/>
    </source>
</evidence>
<keyword evidence="3" id="KW-0479">Metal-binding</keyword>
<comment type="caution">
    <text evidence="7">The sequence shown here is derived from an EMBL/GenBank/DDBJ whole genome shotgun (WGS) entry which is preliminary data.</text>
</comment>
<dbReference type="Gene3D" id="3.60.15.10">
    <property type="entry name" value="Ribonuclease Z/Hydroxyacylglutathione hydrolase-like"/>
    <property type="match status" value="1"/>
</dbReference>
<comment type="cofactor">
    <cofactor evidence="1">
        <name>Zn(2+)</name>
        <dbReference type="ChEBI" id="CHEBI:29105"/>
    </cofactor>
</comment>
<evidence type="ECO:0000313" key="8">
    <source>
        <dbReference type="Proteomes" id="UP000519023"/>
    </source>
</evidence>
<dbReference type="PANTHER" id="PTHR42978">
    <property type="entry name" value="QUORUM-QUENCHING LACTONASE YTNP-RELATED-RELATED"/>
    <property type="match status" value="1"/>
</dbReference>
<gene>
    <name evidence="7" type="ORF">HHL08_19815</name>
</gene>
<dbReference type="InterPro" id="IPR001279">
    <property type="entry name" value="Metallo-B-lactamas"/>
</dbReference>
<evidence type="ECO:0000256" key="2">
    <source>
        <dbReference type="ARBA" id="ARBA00007749"/>
    </source>
</evidence>
<reference evidence="7 8" key="1">
    <citation type="submission" date="2020-04" db="EMBL/GenBank/DDBJ databases">
        <title>Sphingobium sp. AR-3-1 isolated from Arctic soil.</title>
        <authorList>
            <person name="Dahal R.H."/>
            <person name="Chaudhary D.K."/>
        </authorList>
    </citation>
    <scope>NUCLEOTIDE SEQUENCE [LARGE SCALE GENOMIC DNA]</scope>
    <source>
        <strain evidence="7 8">AR-3-1</strain>
    </source>
</reference>
<proteinExistence type="inferred from homology"/>
<evidence type="ECO:0000256" key="4">
    <source>
        <dbReference type="ARBA" id="ARBA00022801"/>
    </source>
</evidence>
<evidence type="ECO:0000256" key="1">
    <source>
        <dbReference type="ARBA" id="ARBA00001947"/>
    </source>
</evidence>
<dbReference type="SMART" id="SM00849">
    <property type="entry name" value="Lactamase_B"/>
    <property type="match status" value="1"/>
</dbReference>
<dbReference type="Proteomes" id="UP000519023">
    <property type="component" value="Unassembled WGS sequence"/>
</dbReference>
<dbReference type="EMBL" id="JABBFV010000019">
    <property type="protein sequence ID" value="NML12355.1"/>
    <property type="molecule type" value="Genomic_DNA"/>
</dbReference>
<dbReference type="RefSeq" id="WP_169574754.1">
    <property type="nucleotide sequence ID" value="NZ_JABBFV010000019.1"/>
</dbReference>
<name>A0A7X9ZTN9_9SPHN</name>
<evidence type="ECO:0000256" key="5">
    <source>
        <dbReference type="ARBA" id="ARBA00022833"/>
    </source>
</evidence>
<protein>
    <submittedName>
        <fullName evidence="7">N-acyl homoserine lactonase family protein</fullName>
    </submittedName>
</protein>